<dbReference type="Gene3D" id="3.30.565.10">
    <property type="entry name" value="Histidine kinase-like ATPase, C-terminal domain"/>
    <property type="match status" value="1"/>
</dbReference>
<evidence type="ECO:0000313" key="10">
    <source>
        <dbReference type="EMBL" id="QCI26100.1"/>
    </source>
</evidence>
<dbReference type="OrthoDB" id="9802640at2"/>
<dbReference type="PANTHER" id="PTHR11528">
    <property type="entry name" value="HEAT SHOCK PROTEIN 90 FAMILY MEMBER"/>
    <property type="match status" value="1"/>
</dbReference>
<comment type="caution">
    <text evidence="8">Lacks conserved residue(s) required for the propagation of feature annotation.</text>
</comment>
<dbReference type="HAMAP" id="MF_00505">
    <property type="entry name" value="HSP90"/>
    <property type="match status" value="1"/>
</dbReference>
<dbReference type="Proteomes" id="UP000298685">
    <property type="component" value="Chromosome"/>
</dbReference>
<dbReference type="InterPro" id="IPR020575">
    <property type="entry name" value="Hsp90_N"/>
</dbReference>
<feature type="binding site" evidence="9">
    <location>
        <position position="86"/>
    </location>
    <ligand>
        <name>ATP</name>
        <dbReference type="ChEBI" id="CHEBI:30616"/>
    </ligand>
</feature>
<dbReference type="PIRSF" id="PIRSF002583">
    <property type="entry name" value="Hsp90"/>
    <property type="match status" value="1"/>
</dbReference>
<proteinExistence type="inferred from homology"/>
<evidence type="ECO:0000256" key="9">
    <source>
        <dbReference type="PIRSR" id="PIRSR002583-1"/>
    </source>
</evidence>
<gene>
    <name evidence="8 10" type="primary">htpG</name>
    <name evidence="10" type="ORF">D9V78_01620</name>
</gene>
<dbReference type="PRINTS" id="PR00775">
    <property type="entry name" value="HEATSHOCK90"/>
</dbReference>
<comment type="subcellular location">
    <subcellularLocation>
        <location evidence="1 8">Cytoplasm</location>
    </subcellularLocation>
</comment>
<dbReference type="InterPro" id="IPR036890">
    <property type="entry name" value="HATPase_C_sf"/>
</dbReference>
<dbReference type="Pfam" id="PF13589">
    <property type="entry name" value="HATPase_c_3"/>
    <property type="match status" value="1"/>
</dbReference>
<keyword evidence="6 8" id="KW-0346">Stress response</keyword>
<evidence type="ECO:0000256" key="5">
    <source>
        <dbReference type="ARBA" id="ARBA00022840"/>
    </source>
</evidence>
<reference evidence="10 11" key="1">
    <citation type="submission" date="2018-10" db="EMBL/GenBank/DDBJ databases">
        <title>Comparative functional genomics of the obligate endosymbiont Buchnera aphidicola.</title>
        <authorList>
            <person name="Chong R.A."/>
        </authorList>
    </citation>
    <scope>NUCLEOTIDE SEQUENCE [LARGE SCALE GENOMIC DNA]</scope>
    <source>
        <strain evidence="10 11">Ska</strain>
    </source>
</reference>
<keyword evidence="5 8" id="KW-0067">ATP-binding</keyword>
<dbReference type="NCBIfam" id="NF003555">
    <property type="entry name" value="PRK05218.1"/>
    <property type="match status" value="1"/>
</dbReference>
<dbReference type="Gene3D" id="3.40.50.11260">
    <property type="match status" value="1"/>
</dbReference>
<dbReference type="GO" id="GO:0140662">
    <property type="term" value="F:ATP-dependent protein folding chaperone"/>
    <property type="evidence" value="ECO:0007669"/>
    <property type="project" value="InterPro"/>
</dbReference>
<dbReference type="InterPro" id="IPR001404">
    <property type="entry name" value="Hsp90_fam"/>
</dbReference>
<sequence>MKKNTKEKYQFQSETKQLLHLMIHSLYSNKEIFIRELISNASDAINKMKFNILSNKIHKTNYKEYIRIIINKKEKKIVISDNGIGMTKDEIINNLGMIANSGTKKFLSELPKEHSKINQLIGNFGVGFYSTFIVSQTVIVKTKHIDEQESNYGVLWESQGQGEYFIEKIKKENHGTDVEIYLKETEIEFLEDWKIKSIIKKYSDHISAPIEIQEYNQKNKTFSWIQVNKGKALWKLKKTDITKNEYQEFYKNLTNDIHEPISWMHSTIEGTYEYTYLLYIPSKLTWNILDPENKKSGLKLYIKKIYIMDDVNQFLPNYLRFIKGVLDTNSLPINISREILQNNNITQKIKNTITKKILKFIHQLSLNDDQKYKIFWKEFGLIFKEGIAEDIQNQEIIASLLRFSSIQTNSEQQTLSLETYIQNMHEKQKKIYFLIAENYEAASTSPHLEIFRKNNIDVLLLSERIDEWMMNYLTTFKNKTFQSINKIDQESEKLFYTDQNIKITTKIKTLLHDIEEILKKNIISAQISQRLTESPAILLSDKNSVSSHMLKLFAATGKKIPAIKYTLQINPKHPLIKKIIQITEIKKRKLWIQMLFDQALLSEQGSLKNPNHFIKTINKLLIEQ</sequence>
<evidence type="ECO:0000256" key="7">
    <source>
        <dbReference type="ARBA" id="ARBA00023186"/>
    </source>
</evidence>
<dbReference type="RefSeq" id="WP_158350771.1">
    <property type="nucleotide sequence ID" value="NZ_CP032999.1"/>
</dbReference>
<evidence type="ECO:0000256" key="3">
    <source>
        <dbReference type="ARBA" id="ARBA00022490"/>
    </source>
</evidence>
<evidence type="ECO:0000256" key="1">
    <source>
        <dbReference type="ARBA" id="ARBA00004496"/>
    </source>
</evidence>
<feature type="binding site" evidence="9">
    <location>
        <position position="36"/>
    </location>
    <ligand>
        <name>ATP</name>
        <dbReference type="ChEBI" id="CHEBI:30616"/>
    </ligand>
</feature>
<dbReference type="Gene3D" id="3.30.230.80">
    <property type="match status" value="1"/>
</dbReference>
<dbReference type="GO" id="GO:0005737">
    <property type="term" value="C:cytoplasm"/>
    <property type="evidence" value="ECO:0007669"/>
    <property type="project" value="UniProtKB-SubCell"/>
</dbReference>
<feature type="binding site" evidence="9">
    <location>
        <position position="176"/>
    </location>
    <ligand>
        <name>ATP</name>
        <dbReference type="ChEBI" id="CHEBI:30616"/>
    </ligand>
</feature>
<dbReference type="InterPro" id="IPR020568">
    <property type="entry name" value="Ribosomal_Su5_D2-typ_SF"/>
</dbReference>
<feature type="binding site" evidence="9">
    <location>
        <position position="81"/>
    </location>
    <ligand>
        <name>ATP</name>
        <dbReference type="ChEBI" id="CHEBI:30616"/>
    </ligand>
</feature>
<dbReference type="FunFam" id="3.30.565.10:FF:000009">
    <property type="entry name" value="Molecular chaperone HtpG"/>
    <property type="match status" value="1"/>
</dbReference>
<protein>
    <recommendedName>
        <fullName evidence="8">Chaperone protein HtpG</fullName>
    </recommendedName>
    <alternativeName>
        <fullName evidence="8">Heat shock protein HtpG</fullName>
    </alternativeName>
    <alternativeName>
        <fullName evidence="8">High temperature protein G</fullName>
    </alternativeName>
</protein>
<dbReference type="Pfam" id="PF00183">
    <property type="entry name" value="HSP90"/>
    <property type="match status" value="1"/>
</dbReference>
<dbReference type="CDD" id="cd16927">
    <property type="entry name" value="HATPase_Hsp90-like"/>
    <property type="match status" value="1"/>
</dbReference>
<comment type="subunit">
    <text evidence="8">Homodimer.</text>
</comment>
<evidence type="ECO:0000256" key="4">
    <source>
        <dbReference type="ARBA" id="ARBA00022741"/>
    </source>
</evidence>
<keyword evidence="3 8" id="KW-0963">Cytoplasm</keyword>
<dbReference type="GO" id="GO:0051082">
    <property type="term" value="F:unfolded protein binding"/>
    <property type="evidence" value="ECO:0007669"/>
    <property type="project" value="UniProtKB-UniRule"/>
</dbReference>
<dbReference type="InterPro" id="IPR037196">
    <property type="entry name" value="HSP90_C"/>
</dbReference>
<accession>A0A4D6YJN7</accession>
<dbReference type="SUPFAM" id="SSF54211">
    <property type="entry name" value="Ribosomal protein S5 domain 2-like"/>
    <property type="match status" value="1"/>
</dbReference>
<comment type="similarity">
    <text evidence="2 8">Belongs to the heat shock protein 90 family.</text>
</comment>
<feature type="region of interest" description="A; substrate-binding" evidence="8">
    <location>
        <begin position="1"/>
        <end position="337"/>
    </location>
</feature>
<dbReference type="EMBL" id="CP032999">
    <property type="protein sequence ID" value="QCI26100.1"/>
    <property type="molecule type" value="Genomic_DNA"/>
</dbReference>
<dbReference type="SUPFAM" id="SSF110942">
    <property type="entry name" value="HSP90 C-terminal domain"/>
    <property type="match status" value="1"/>
</dbReference>
<evidence type="ECO:0000313" key="11">
    <source>
        <dbReference type="Proteomes" id="UP000298685"/>
    </source>
</evidence>
<feature type="region of interest" description="C" evidence="8">
    <location>
        <begin position="552"/>
        <end position="624"/>
    </location>
</feature>
<keyword evidence="4 8" id="KW-0547">Nucleotide-binding</keyword>
<feature type="binding site" evidence="9">
    <location>
        <position position="337"/>
    </location>
    <ligand>
        <name>ATP</name>
        <dbReference type="ChEBI" id="CHEBI:30616"/>
    </ligand>
</feature>
<feature type="binding site" evidence="9">
    <location>
        <position position="94"/>
    </location>
    <ligand>
        <name>ATP</name>
        <dbReference type="ChEBI" id="CHEBI:30616"/>
    </ligand>
</feature>
<dbReference type="Gene3D" id="1.20.120.790">
    <property type="entry name" value="Heat shock protein 90, C-terminal domain"/>
    <property type="match status" value="1"/>
</dbReference>
<evidence type="ECO:0000256" key="6">
    <source>
        <dbReference type="ARBA" id="ARBA00023016"/>
    </source>
</evidence>
<dbReference type="GO" id="GO:0016887">
    <property type="term" value="F:ATP hydrolysis activity"/>
    <property type="evidence" value="ECO:0007669"/>
    <property type="project" value="InterPro"/>
</dbReference>
<evidence type="ECO:0000256" key="8">
    <source>
        <dbReference type="HAMAP-Rule" id="MF_00505"/>
    </source>
</evidence>
<keyword evidence="7 8" id="KW-0143">Chaperone</keyword>
<comment type="function">
    <text evidence="8">Molecular chaperone. Has ATPase activity.</text>
</comment>
<dbReference type="SUPFAM" id="SSF55874">
    <property type="entry name" value="ATPase domain of HSP90 chaperone/DNA topoisomerase II/histidine kinase"/>
    <property type="match status" value="1"/>
</dbReference>
<name>A0A4D6YJN7_9GAMM</name>
<feature type="binding site" evidence="9">
    <location>
        <position position="40"/>
    </location>
    <ligand>
        <name>ATP</name>
        <dbReference type="ChEBI" id="CHEBI:30616"/>
    </ligand>
</feature>
<feature type="binding site" evidence="9">
    <location>
        <begin position="101"/>
        <end position="102"/>
    </location>
    <ligand>
        <name>ATP</name>
        <dbReference type="ChEBI" id="CHEBI:30616"/>
    </ligand>
</feature>
<dbReference type="AlphaFoldDB" id="A0A4D6YJN7"/>
<evidence type="ECO:0000256" key="2">
    <source>
        <dbReference type="ARBA" id="ARBA00008239"/>
    </source>
</evidence>
<organism evidence="10 11">
    <name type="scientific">Buchnera aphidicola</name>
    <name type="common">Sarucallis kahawaluokalani</name>
    <dbReference type="NCBI Taxonomy" id="1241878"/>
    <lineage>
        <taxon>Bacteria</taxon>
        <taxon>Pseudomonadati</taxon>
        <taxon>Pseudomonadota</taxon>
        <taxon>Gammaproteobacteria</taxon>
        <taxon>Enterobacterales</taxon>
        <taxon>Erwiniaceae</taxon>
        <taxon>Buchnera</taxon>
    </lineage>
</organism>
<dbReference type="GO" id="GO:0005524">
    <property type="term" value="F:ATP binding"/>
    <property type="evidence" value="ECO:0007669"/>
    <property type="project" value="UniProtKB-UniRule"/>
</dbReference>